<dbReference type="EMBL" id="ANIX01000775">
    <property type="protein sequence ID" value="ETP23496.1"/>
    <property type="molecule type" value="Genomic_DNA"/>
</dbReference>
<evidence type="ECO:0000313" key="1">
    <source>
        <dbReference type="EMBL" id="ETP23496.1"/>
    </source>
</evidence>
<sequence>MEDLLSLDRDGESQPDSSVSLMLAQTGGGGTARPSKSDIVDHLQYLLLISECNRLWISAGNELIIAESIRGQ</sequence>
<name>W2XLD4_PHYNI</name>
<accession>W2XLD4</accession>
<organism evidence="1 2">
    <name type="scientific">Phytophthora nicotianae CJ01A1</name>
    <dbReference type="NCBI Taxonomy" id="1317063"/>
    <lineage>
        <taxon>Eukaryota</taxon>
        <taxon>Sar</taxon>
        <taxon>Stramenopiles</taxon>
        <taxon>Oomycota</taxon>
        <taxon>Peronosporomycetes</taxon>
        <taxon>Peronosporales</taxon>
        <taxon>Peronosporaceae</taxon>
        <taxon>Phytophthora</taxon>
    </lineage>
</organism>
<dbReference type="AlphaFoldDB" id="W2XLD4"/>
<comment type="caution">
    <text evidence="1">The sequence shown here is derived from an EMBL/GenBank/DDBJ whole genome shotgun (WGS) entry which is preliminary data.</text>
</comment>
<evidence type="ECO:0000313" key="2">
    <source>
        <dbReference type="Proteomes" id="UP000018958"/>
    </source>
</evidence>
<reference evidence="1 2" key="1">
    <citation type="submission" date="2013-11" db="EMBL/GenBank/DDBJ databases">
        <title>The Genome Sequence of Phytophthora parasitica CJ01A1.</title>
        <authorList>
            <consortium name="The Broad Institute Genomics Platform"/>
            <person name="Russ C."/>
            <person name="Tyler B."/>
            <person name="Panabieres F."/>
            <person name="Shan W."/>
            <person name="Tripathy S."/>
            <person name="Grunwald N."/>
            <person name="Machado M."/>
            <person name="Johnson C.S."/>
            <person name="Walker B."/>
            <person name="Young S.K."/>
            <person name="Zeng Q."/>
            <person name="Gargeya S."/>
            <person name="Fitzgerald M."/>
            <person name="Haas B."/>
            <person name="Abouelleil A."/>
            <person name="Allen A.W."/>
            <person name="Alvarado L."/>
            <person name="Arachchi H.M."/>
            <person name="Berlin A.M."/>
            <person name="Chapman S.B."/>
            <person name="Gainer-Dewar J."/>
            <person name="Goldberg J."/>
            <person name="Griggs A."/>
            <person name="Gujja S."/>
            <person name="Hansen M."/>
            <person name="Howarth C."/>
            <person name="Imamovic A."/>
            <person name="Ireland A."/>
            <person name="Larimer J."/>
            <person name="McCowan C."/>
            <person name="Murphy C."/>
            <person name="Pearson M."/>
            <person name="Poon T.W."/>
            <person name="Priest M."/>
            <person name="Roberts A."/>
            <person name="Saif S."/>
            <person name="Shea T."/>
            <person name="Sisk P."/>
            <person name="Sykes S."/>
            <person name="Wortman J."/>
            <person name="Nusbaum C."/>
            <person name="Birren B."/>
        </authorList>
    </citation>
    <scope>NUCLEOTIDE SEQUENCE [LARGE SCALE GENOMIC DNA]</scope>
    <source>
        <strain evidence="1 2">CJ01A1</strain>
    </source>
</reference>
<dbReference type="Proteomes" id="UP000018958">
    <property type="component" value="Unassembled WGS sequence"/>
</dbReference>
<proteinExistence type="predicted"/>
<gene>
    <name evidence="1" type="ORF">F441_03399</name>
</gene>
<protein>
    <submittedName>
        <fullName evidence="1">Uncharacterized protein</fullName>
    </submittedName>
</protein>